<organism evidence="8 9">
    <name type="scientific">Stakelama flava</name>
    <dbReference type="NCBI Taxonomy" id="2860338"/>
    <lineage>
        <taxon>Bacteria</taxon>
        <taxon>Pseudomonadati</taxon>
        <taxon>Pseudomonadota</taxon>
        <taxon>Alphaproteobacteria</taxon>
        <taxon>Sphingomonadales</taxon>
        <taxon>Sphingomonadaceae</taxon>
        <taxon>Stakelama</taxon>
    </lineage>
</organism>
<keyword evidence="1" id="KW-1003">Cell membrane</keyword>
<feature type="compositionally biased region" description="Pro residues" evidence="5">
    <location>
        <begin position="101"/>
        <end position="111"/>
    </location>
</feature>
<keyword evidence="2 6" id="KW-0812">Transmembrane</keyword>
<protein>
    <submittedName>
        <fullName evidence="8">LapA family protein</fullName>
    </submittedName>
</protein>
<dbReference type="RefSeq" id="WP_219236522.1">
    <property type="nucleotide sequence ID" value="NZ_JAHWZX010000001.1"/>
</dbReference>
<dbReference type="Proteomes" id="UP001197214">
    <property type="component" value="Unassembled WGS sequence"/>
</dbReference>
<sequence>MQFLKTLFWALLIGLGAAFAYNNWVPVDLHLWGGLIAEVNLPLLLLVSFLIGFVPMLLAYYTMRWRLRQRISNSERALADLRAAHAVVPPPAPDVAITPAAPAPLGEPDPIPVREDGPLFESPMKKDDV</sequence>
<evidence type="ECO:0000256" key="2">
    <source>
        <dbReference type="ARBA" id="ARBA00022692"/>
    </source>
</evidence>
<feature type="domain" description="Lipopolysaccharide assembly protein A" evidence="7">
    <location>
        <begin position="23"/>
        <end position="82"/>
    </location>
</feature>
<evidence type="ECO:0000256" key="6">
    <source>
        <dbReference type="SAM" id="Phobius"/>
    </source>
</evidence>
<accession>A0ABS6XGY7</accession>
<dbReference type="Pfam" id="PF06305">
    <property type="entry name" value="LapA_dom"/>
    <property type="match status" value="1"/>
</dbReference>
<feature type="region of interest" description="Disordered" evidence="5">
    <location>
        <begin position="93"/>
        <end position="129"/>
    </location>
</feature>
<dbReference type="EMBL" id="JAHWZX010000001">
    <property type="protein sequence ID" value="MBW4329406.1"/>
    <property type="molecule type" value="Genomic_DNA"/>
</dbReference>
<evidence type="ECO:0000256" key="4">
    <source>
        <dbReference type="ARBA" id="ARBA00023136"/>
    </source>
</evidence>
<dbReference type="InterPro" id="IPR010445">
    <property type="entry name" value="LapA_dom"/>
</dbReference>
<evidence type="ECO:0000313" key="9">
    <source>
        <dbReference type="Proteomes" id="UP001197214"/>
    </source>
</evidence>
<name>A0ABS6XGY7_9SPHN</name>
<feature type="compositionally biased region" description="Basic and acidic residues" evidence="5">
    <location>
        <begin position="112"/>
        <end position="129"/>
    </location>
</feature>
<keyword evidence="9" id="KW-1185">Reference proteome</keyword>
<comment type="caution">
    <text evidence="8">The sequence shown here is derived from an EMBL/GenBank/DDBJ whole genome shotgun (WGS) entry which is preliminary data.</text>
</comment>
<evidence type="ECO:0000256" key="1">
    <source>
        <dbReference type="ARBA" id="ARBA00022475"/>
    </source>
</evidence>
<evidence type="ECO:0000256" key="5">
    <source>
        <dbReference type="SAM" id="MobiDB-lite"/>
    </source>
</evidence>
<reference evidence="8 9" key="1">
    <citation type="submission" date="2021-07" db="EMBL/GenBank/DDBJ databases">
        <title>Stakelama flava sp. nov., a novel endophytic bacterium isolated from branch of Kandelia candel.</title>
        <authorList>
            <person name="Tuo L."/>
        </authorList>
    </citation>
    <scope>NUCLEOTIDE SEQUENCE [LARGE SCALE GENOMIC DNA]</scope>
    <source>
        <strain evidence="8 9">CBK3Z-3</strain>
    </source>
</reference>
<keyword evidence="3 6" id="KW-1133">Transmembrane helix</keyword>
<feature type="transmembrane region" description="Helical" evidence="6">
    <location>
        <begin position="44"/>
        <end position="63"/>
    </location>
</feature>
<keyword evidence="4 6" id="KW-0472">Membrane</keyword>
<evidence type="ECO:0000256" key="3">
    <source>
        <dbReference type="ARBA" id="ARBA00022989"/>
    </source>
</evidence>
<gene>
    <name evidence="8" type="ORF">KY084_00750</name>
</gene>
<evidence type="ECO:0000313" key="8">
    <source>
        <dbReference type="EMBL" id="MBW4329406.1"/>
    </source>
</evidence>
<evidence type="ECO:0000259" key="7">
    <source>
        <dbReference type="Pfam" id="PF06305"/>
    </source>
</evidence>
<proteinExistence type="predicted"/>